<dbReference type="SUPFAM" id="SSF52402">
    <property type="entry name" value="Adenine nucleotide alpha hydrolases-like"/>
    <property type="match status" value="1"/>
</dbReference>
<dbReference type="Gene3D" id="3.40.50.1220">
    <property type="entry name" value="TPP-binding domain"/>
    <property type="match status" value="1"/>
</dbReference>
<dbReference type="InterPro" id="IPR014731">
    <property type="entry name" value="ETF_asu_C"/>
</dbReference>
<accession>A0ABW6D192</accession>
<comment type="caution">
    <text evidence="2">The sequence shown here is derived from an EMBL/GenBank/DDBJ whole genome shotgun (WGS) entry which is preliminary data.</text>
</comment>
<proteinExistence type="predicted"/>
<dbReference type="RefSeq" id="WP_377976000.1">
    <property type="nucleotide sequence ID" value="NZ_JBBKYA010000003.1"/>
</dbReference>
<dbReference type="PIRSF" id="PIRSF000089">
    <property type="entry name" value="Electra_flavoP_a"/>
    <property type="match status" value="1"/>
</dbReference>
<dbReference type="SUPFAM" id="SSF52467">
    <property type="entry name" value="DHS-like NAD/FAD-binding domain"/>
    <property type="match status" value="1"/>
</dbReference>
<reference evidence="2 3" key="1">
    <citation type="submission" date="2024-03" db="EMBL/GenBank/DDBJ databases">
        <title>Aquirufa genome sequencing.</title>
        <authorList>
            <person name="Pitt A."/>
            <person name="Hahn M.W."/>
        </authorList>
    </citation>
    <scope>NUCLEOTIDE SEQUENCE [LARGE SCALE GENOMIC DNA]</scope>
    <source>
        <strain evidence="2 3">PLAD-142S6K</strain>
    </source>
</reference>
<protein>
    <submittedName>
        <fullName evidence="2">Electron transfer flavoprotein subunit alpha/FixB family protein</fullName>
    </submittedName>
</protein>
<dbReference type="Pfam" id="PF00766">
    <property type="entry name" value="ETF_alpha"/>
    <property type="match status" value="1"/>
</dbReference>
<dbReference type="PANTHER" id="PTHR43153">
    <property type="entry name" value="ELECTRON TRANSFER FLAVOPROTEIN ALPHA"/>
    <property type="match status" value="1"/>
</dbReference>
<dbReference type="Proteomes" id="UP001598114">
    <property type="component" value="Unassembled WGS sequence"/>
</dbReference>
<evidence type="ECO:0000313" key="2">
    <source>
        <dbReference type="EMBL" id="MFD3275772.1"/>
    </source>
</evidence>
<dbReference type="Gene3D" id="3.40.50.620">
    <property type="entry name" value="HUPs"/>
    <property type="match status" value="1"/>
</dbReference>
<gene>
    <name evidence="2" type="ORF">SKC38_05985</name>
</gene>
<dbReference type="InterPro" id="IPR001308">
    <property type="entry name" value="ETF_a/FixB"/>
</dbReference>
<keyword evidence="3" id="KW-1185">Reference proteome</keyword>
<name>A0ABW6D192_9BACT</name>
<evidence type="ECO:0000259" key="1">
    <source>
        <dbReference type="Pfam" id="PF00766"/>
    </source>
</evidence>
<dbReference type="InterPro" id="IPR014729">
    <property type="entry name" value="Rossmann-like_a/b/a_fold"/>
</dbReference>
<dbReference type="PANTHER" id="PTHR43153:SF1">
    <property type="entry name" value="ELECTRON TRANSFER FLAVOPROTEIN SUBUNIT ALPHA, MITOCHONDRIAL"/>
    <property type="match status" value="1"/>
</dbReference>
<dbReference type="EMBL" id="JBBKYA010000003">
    <property type="protein sequence ID" value="MFD3275772.1"/>
    <property type="molecule type" value="Genomic_DNA"/>
</dbReference>
<organism evidence="2 3">
    <name type="scientific">Aquirufa echingensis</name>
    <dbReference type="NCBI Taxonomy" id="3096516"/>
    <lineage>
        <taxon>Bacteria</taxon>
        <taxon>Pseudomonadati</taxon>
        <taxon>Bacteroidota</taxon>
        <taxon>Cytophagia</taxon>
        <taxon>Cytophagales</taxon>
        <taxon>Flectobacillaceae</taxon>
        <taxon>Aquirufa</taxon>
    </lineage>
</organism>
<sequence>MKNIAAFIDINAGKLSSRSASIIHLIQGFQQVSETPIKVDLYVFSPIDQIEIPTVSSVSLHEIVNLNDSGILSKNQMDTIISKFSSEAYDILLGYKSTLVDSIMARASAELKLPLIPQIVSINLAPSEMMIKQSIFSGKALSNLKIGYASVLQLNPSFAYKPLHESLMKVESVKLTLPNSTSFSVSTINKVPQGANLGDANYVVGAGRGLKDPSNWGMIEELAAKLGAATACSKPVSDINWRPHSEHVGQTGIKIAPKLYIACGISGAIQHLAGVNGSKTIVVINNDPEAPFFKYADYGIVGDVFDVIPEIVKNL</sequence>
<dbReference type="InterPro" id="IPR029035">
    <property type="entry name" value="DHS-like_NAD/FAD-binding_dom"/>
</dbReference>
<evidence type="ECO:0000313" key="3">
    <source>
        <dbReference type="Proteomes" id="UP001598114"/>
    </source>
</evidence>
<feature type="domain" description="Electron transfer flavoprotein alpha subunit C-terminal" evidence="1">
    <location>
        <begin position="196"/>
        <end position="276"/>
    </location>
</feature>